<feature type="disulfide bond" evidence="20">
    <location>
        <begin position="491"/>
        <end position="498"/>
    </location>
</feature>
<evidence type="ECO:0000256" key="16">
    <source>
        <dbReference type="ARBA" id="ARBA00093238"/>
    </source>
</evidence>
<dbReference type="PANTHER" id="PTHR13132:SF29">
    <property type="entry name" value="ALPHA-(1,6)-FUCOSYLTRANSFERASE"/>
    <property type="match status" value="1"/>
</dbReference>
<dbReference type="PANTHER" id="PTHR13132">
    <property type="entry name" value="ALPHA- 1,6 -FUCOSYLTRANSFERASE"/>
    <property type="match status" value="1"/>
</dbReference>
<keyword evidence="12 17" id="KW-0333">Golgi apparatus</keyword>
<name>A0AAJ7X4N9_PETMA</name>
<evidence type="ECO:0000256" key="14">
    <source>
        <dbReference type="ARBA" id="ARBA00023136"/>
    </source>
</evidence>
<dbReference type="InterPro" id="IPR045573">
    <property type="entry name" value="Fut8_N_cat"/>
</dbReference>
<keyword evidence="11" id="KW-1133">Transmembrane helix</keyword>
<dbReference type="CTD" id="2530"/>
<dbReference type="PROSITE" id="PS51659">
    <property type="entry name" value="GT23"/>
    <property type="match status" value="1"/>
</dbReference>
<evidence type="ECO:0000256" key="15">
    <source>
        <dbReference type="ARBA" id="ARBA00023157"/>
    </source>
</evidence>
<evidence type="ECO:0000256" key="17">
    <source>
        <dbReference type="PIRNR" id="PIRNR000472"/>
    </source>
</evidence>
<dbReference type="GO" id="GO:0017124">
    <property type="term" value="F:SH3 domain binding"/>
    <property type="evidence" value="ECO:0007669"/>
    <property type="project" value="UniProtKB-KW"/>
</dbReference>
<comment type="pathway">
    <text evidence="3 17">Protein modification; protein glycosylation.</text>
</comment>
<feature type="disulfide bond" evidence="20">
    <location>
        <begin position="244"/>
        <end position="248"/>
    </location>
</feature>
<dbReference type="KEGG" id="pmrn:116948516"/>
<evidence type="ECO:0000256" key="7">
    <source>
        <dbReference type="ARBA" id="ARBA00022676"/>
    </source>
</evidence>
<dbReference type="SUPFAM" id="SSF50044">
    <property type="entry name" value="SH3-domain"/>
    <property type="match status" value="1"/>
</dbReference>
<evidence type="ECO:0000256" key="20">
    <source>
        <dbReference type="PIRSR" id="PIRSR000472-52"/>
    </source>
</evidence>
<dbReference type="FunFam" id="3.40.50.11350:FF:000001">
    <property type="entry name" value="Alpha-(1,6)-fucosyltransferase"/>
    <property type="match status" value="1"/>
</dbReference>
<evidence type="ECO:0000256" key="24">
    <source>
        <dbReference type="SAM" id="SignalP"/>
    </source>
</evidence>
<feature type="disulfide bond" evidence="20">
    <location>
        <begin position="230"/>
        <end position="292"/>
    </location>
</feature>
<keyword evidence="10" id="KW-0735">Signal-anchor</keyword>
<evidence type="ECO:0000256" key="22">
    <source>
        <dbReference type="PROSITE-ProRule" id="PRU00992"/>
    </source>
</evidence>
<proteinExistence type="inferred from homology"/>
<feature type="domain" description="SH3" evidence="25">
    <location>
        <begin position="528"/>
        <end position="589"/>
    </location>
</feature>
<evidence type="ECO:0000256" key="21">
    <source>
        <dbReference type="PROSITE-ProRule" id="PRU00192"/>
    </source>
</evidence>
<dbReference type="Gene3D" id="3.40.50.11350">
    <property type="match status" value="1"/>
</dbReference>
<keyword evidence="7 17" id="KW-0328">Glycosyltransferase</keyword>
<dbReference type="GO" id="GO:0006487">
    <property type="term" value="P:protein N-linked glycosylation"/>
    <property type="evidence" value="ECO:0007669"/>
    <property type="project" value="TreeGrafter"/>
</dbReference>
<comment type="subcellular location">
    <subcellularLocation>
        <location evidence="2">Golgi apparatus</location>
        <location evidence="2">Golgi stack membrane</location>
        <topology evidence="2">Single-pass type II membrane protein</topology>
    </subcellularLocation>
</comment>
<feature type="region of interest" description="Important for donor substrate binding" evidence="18 22">
    <location>
        <begin position="391"/>
        <end position="392"/>
    </location>
</feature>
<evidence type="ECO:0000256" key="13">
    <source>
        <dbReference type="ARBA" id="ARBA00023036"/>
    </source>
</evidence>
<dbReference type="Proteomes" id="UP001318040">
    <property type="component" value="Chromosome 33"/>
</dbReference>
<evidence type="ECO:0000256" key="6">
    <source>
        <dbReference type="ARBA" id="ARBA00022443"/>
    </source>
</evidence>
<dbReference type="InterPro" id="IPR015827">
    <property type="entry name" value="Fut8"/>
</dbReference>
<comment type="catalytic activity">
    <reaction evidence="16 17">
        <text>N(4)-{beta-D-GlcNAc-(1-&gt;2)-alpha-D-Man-(1-&gt;3)-[beta-D-GlcNAc-(1-&gt;2)-alpha-D-Man-(1-&gt;6)]-beta-D-Man-(1-&gt;4)-beta-D-GlcNAc-(1-&gt;4)-beta-D-GlcNAc}-L-asparaginyl-[protein] + GDP-beta-L-fucose = an N(4)-{beta-D-GlcNAc-(1-&gt;2)-alpha-D-Man-(1-&gt;3)-[beta-D-GlcNAc-(1-&gt;2)-alpha-D-Man-(1-&gt;6)]-beta-D-Man-(1-&gt;4)-beta-D-GlcNAc-(1-&gt;4)-[alpha-L-Fuc-(1-&gt;6)]-beta-D-GlcNAc}-L-asparaginyl-[protein] + GDP + H(+)</text>
        <dbReference type="Rhea" id="RHEA:12985"/>
        <dbReference type="Rhea" id="RHEA-COMP:13526"/>
        <dbReference type="Rhea" id="RHEA-COMP:13532"/>
        <dbReference type="ChEBI" id="CHEBI:15378"/>
        <dbReference type="ChEBI" id="CHEBI:57273"/>
        <dbReference type="ChEBI" id="CHEBI:58189"/>
        <dbReference type="ChEBI" id="CHEBI:60651"/>
        <dbReference type="ChEBI" id="CHEBI:137207"/>
        <dbReference type="EC" id="2.4.1.68"/>
    </reaction>
</comment>
<protein>
    <recommendedName>
        <fullName evidence="5 17">Alpha-(1,6)-fucosyltransferase</fullName>
        <ecNumber evidence="4 17">2.4.1.68</ecNumber>
    </recommendedName>
</protein>
<sequence>MRAWPPSWRWIMLILLAWGSLLVYMGGHLIRDPEMGEHSSRELSKIMAKLERLKQQNDDLRQMAEALRVSEQQGEPVVPSSPQRVKGLEERLAQAQMELSFYKEKYQQENAKQASEVGPAVSAAAAAARIPAGPGTDHELLRRKIENGIKEFWFFVRSELKKMQHDAGDHSKEKITMMLQDMGHQQRSIMTDLLKLSEADGAAEWRAREAKDLSDLVQQRFHFLQNPKDCRTARKLVCNINKGCGYGCQLHHVVYCFMIAYGTQRTMILESRGWRYSPKGFEKFFQPVSETCRDRSGKSTGHWSGEANDRDVQVVELPIVDSLHPRPPYLPLAVPEDLWERVSRLHGDPSVWWVSQFIKFLVRPQPQLEQEIQQNAEKMGFEHPIVGVHVRRTDKVGTEAAFHAIEEYMSHVEEHYELLARSAPVEVKRVYLATDDPGLLAEAKAKYPSYVFISDNAISRSAGLQNRYSEQSLIGVIMDVHFLAHSDFLVCTFSSQVCRVAYEIMQTLHTDASASFRSLDDIYYFGGQNAHNQAAVYRHEPRSPDEIALEPGDTVGVAGNHWDGYSKGVNRRTGRMGLYPSYKVQERVEVVKYPSYPEADRIRLQKQH</sequence>
<dbReference type="InterPro" id="IPR036028">
    <property type="entry name" value="SH3-like_dom_sf"/>
</dbReference>
<dbReference type="SMART" id="SM00326">
    <property type="entry name" value="SH3"/>
    <property type="match status" value="1"/>
</dbReference>
<keyword evidence="14 17" id="KW-0472">Membrane</keyword>
<keyword evidence="23" id="KW-0175">Coiled coil</keyword>
<keyword evidence="9" id="KW-0812">Transmembrane</keyword>
<evidence type="ECO:0000256" key="11">
    <source>
        <dbReference type="ARBA" id="ARBA00022989"/>
    </source>
</evidence>
<feature type="coiled-coil region" evidence="23">
    <location>
        <begin position="43"/>
        <end position="112"/>
    </location>
</feature>
<dbReference type="Pfam" id="PF14604">
    <property type="entry name" value="SH3_9"/>
    <property type="match status" value="1"/>
</dbReference>
<dbReference type="Gene3D" id="1.10.287.1060">
    <property type="entry name" value="ESAT-6-like"/>
    <property type="match status" value="1"/>
</dbReference>
<evidence type="ECO:0000256" key="12">
    <source>
        <dbReference type="ARBA" id="ARBA00023034"/>
    </source>
</evidence>
<dbReference type="Gene3D" id="2.30.30.40">
    <property type="entry name" value="SH3 Domains"/>
    <property type="match status" value="1"/>
</dbReference>
<evidence type="ECO:0000256" key="18">
    <source>
        <dbReference type="PIRSR" id="PIRSR000472-50"/>
    </source>
</evidence>
<dbReference type="InterPro" id="IPR035653">
    <property type="entry name" value="Fut8_SH3"/>
</dbReference>
<dbReference type="AlphaFoldDB" id="A0AAJ7X4N9"/>
<evidence type="ECO:0000313" key="27">
    <source>
        <dbReference type="Proteomes" id="UP001318040"/>
    </source>
</evidence>
<evidence type="ECO:0000256" key="19">
    <source>
        <dbReference type="PIRSR" id="PIRSR000472-51"/>
    </source>
</evidence>
<evidence type="ECO:0000256" key="8">
    <source>
        <dbReference type="ARBA" id="ARBA00022679"/>
    </source>
</evidence>
<feature type="short sequence motif" description="SH3-binding" evidence="19">
    <location>
        <begin position="325"/>
        <end position="331"/>
    </location>
</feature>
<dbReference type="RefSeq" id="XP_032821151.1">
    <property type="nucleotide sequence ID" value="XM_032965260.1"/>
</dbReference>
<evidence type="ECO:0000256" key="10">
    <source>
        <dbReference type="ARBA" id="ARBA00022968"/>
    </source>
</evidence>
<feature type="chain" id="PRO_5042486105" description="Alpha-(1,6)-fucosyltransferase" evidence="24">
    <location>
        <begin position="20"/>
        <end position="608"/>
    </location>
</feature>
<dbReference type="InterPro" id="IPR027350">
    <property type="entry name" value="GT23_dom"/>
</dbReference>
<dbReference type="CDD" id="cd11300">
    <property type="entry name" value="Fut8_like"/>
    <property type="match status" value="1"/>
</dbReference>
<keyword evidence="8 17" id="KW-0808">Transferase</keyword>
<evidence type="ECO:0000256" key="4">
    <source>
        <dbReference type="ARBA" id="ARBA00012660"/>
    </source>
</evidence>
<comment type="similarity">
    <text evidence="17 22">Belongs to the glycosyltransferase 23 family.</text>
</comment>
<dbReference type="FunFam" id="2.30.30.40:FF:000070">
    <property type="entry name" value="Alpha-(1,6)-fucosyltransferase"/>
    <property type="match status" value="1"/>
</dbReference>
<accession>A0AAJ7X4N9</accession>
<feature type="disulfide bond" evidence="20">
    <location>
        <begin position="238"/>
        <end position="256"/>
    </location>
</feature>
<organism evidence="27 28">
    <name type="scientific">Petromyzon marinus</name>
    <name type="common">Sea lamprey</name>
    <dbReference type="NCBI Taxonomy" id="7757"/>
    <lineage>
        <taxon>Eukaryota</taxon>
        <taxon>Metazoa</taxon>
        <taxon>Chordata</taxon>
        <taxon>Craniata</taxon>
        <taxon>Vertebrata</taxon>
        <taxon>Cyclostomata</taxon>
        <taxon>Hyperoartia</taxon>
        <taxon>Petromyzontiformes</taxon>
        <taxon>Petromyzontidae</taxon>
        <taxon>Petromyzon</taxon>
    </lineage>
</organism>
<reference evidence="28" key="1">
    <citation type="submission" date="2025-08" db="UniProtKB">
        <authorList>
            <consortium name="RefSeq"/>
        </authorList>
    </citation>
    <scope>IDENTIFICATION</scope>
    <source>
        <tissue evidence="28">Sperm</tissue>
    </source>
</reference>
<dbReference type="CDD" id="cd11792">
    <property type="entry name" value="SH3_Fut8"/>
    <property type="match status" value="1"/>
</dbReference>
<dbReference type="GeneID" id="116948516"/>
<dbReference type="GO" id="GO:0008424">
    <property type="term" value="F:glycoprotein 6-alpha-L-fucosyltransferase activity"/>
    <property type="evidence" value="ECO:0007669"/>
    <property type="project" value="UniProtKB-EC"/>
</dbReference>
<dbReference type="InterPro" id="IPR001452">
    <property type="entry name" value="SH3_domain"/>
</dbReference>
<dbReference type="PROSITE" id="PS50002">
    <property type="entry name" value="SH3"/>
    <property type="match status" value="1"/>
</dbReference>
<keyword evidence="15 20" id="KW-1015">Disulfide bond</keyword>
<evidence type="ECO:0000256" key="3">
    <source>
        <dbReference type="ARBA" id="ARBA00004922"/>
    </source>
</evidence>
<comment type="function">
    <text evidence="1 17">Catalyzes the addition of fucose in alpha 1-6 linkage to the first GlcNAc residue, next to the peptide chains in N-glycans.</text>
</comment>
<evidence type="ECO:0000256" key="23">
    <source>
        <dbReference type="SAM" id="Coils"/>
    </source>
</evidence>
<feature type="signal peptide" evidence="24">
    <location>
        <begin position="1"/>
        <end position="19"/>
    </location>
</feature>
<keyword evidence="27" id="KW-1185">Reference proteome</keyword>
<evidence type="ECO:0000256" key="9">
    <source>
        <dbReference type="ARBA" id="ARBA00022692"/>
    </source>
</evidence>
<evidence type="ECO:0000259" key="25">
    <source>
        <dbReference type="PROSITE" id="PS50002"/>
    </source>
</evidence>
<evidence type="ECO:0000256" key="5">
    <source>
        <dbReference type="ARBA" id="ARBA00018201"/>
    </source>
</evidence>
<keyword evidence="24" id="KW-0732">Signal</keyword>
<dbReference type="GO" id="GO:0032580">
    <property type="term" value="C:Golgi cisterna membrane"/>
    <property type="evidence" value="ECO:0007669"/>
    <property type="project" value="UniProtKB-SubCell"/>
</dbReference>
<dbReference type="PIRSF" id="PIRSF000472">
    <property type="entry name" value="Alpha1_6FUT_euk"/>
    <property type="match status" value="1"/>
</dbReference>
<evidence type="ECO:0000256" key="1">
    <source>
        <dbReference type="ARBA" id="ARBA00002882"/>
    </source>
</evidence>
<dbReference type="Pfam" id="PF19745">
    <property type="entry name" value="FUT8_N_cat"/>
    <property type="match status" value="1"/>
</dbReference>
<evidence type="ECO:0000313" key="28">
    <source>
        <dbReference type="RefSeq" id="XP_032821151.1"/>
    </source>
</evidence>
<feature type="domain" description="GT23" evidence="26">
    <location>
        <begin position="232"/>
        <end position="519"/>
    </location>
</feature>
<evidence type="ECO:0000259" key="26">
    <source>
        <dbReference type="PROSITE" id="PS51659"/>
    </source>
</evidence>
<dbReference type="EC" id="2.4.1.68" evidence="4 17"/>
<gene>
    <name evidence="28" type="primary">FUT8</name>
</gene>
<keyword evidence="13" id="KW-0729">SH3-binding</keyword>
<evidence type="ECO:0000256" key="2">
    <source>
        <dbReference type="ARBA" id="ARBA00004447"/>
    </source>
</evidence>
<dbReference type="FunFam" id="1.10.287.1060:FF:000003">
    <property type="entry name" value="Alpha-(1,6)-fucosyltransferase"/>
    <property type="match status" value="1"/>
</dbReference>
<keyword evidence="6 21" id="KW-0728">SH3 domain</keyword>